<reference evidence="7" key="1">
    <citation type="submission" date="2025-08" db="UniProtKB">
        <authorList>
            <consortium name="Ensembl"/>
        </authorList>
    </citation>
    <scope>IDENTIFICATION</scope>
</reference>
<evidence type="ECO:0000256" key="2">
    <source>
        <dbReference type="ARBA" id="ARBA00022737"/>
    </source>
</evidence>
<feature type="domain" description="MABP1/WDR62 first WD40" evidence="5">
    <location>
        <begin position="50"/>
        <end position="378"/>
    </location>
</feature>
<evidence type="ECO:0000313" key="7">
    <source>
        <dbReference type="Ensembl" id="ENSGMOP00000019465.2"/>
    </source>
</evidence>
<evidence type="ECO:0000259" key="6">
    <source>
        <dbReference type="Pfam" id="PF24782"/>
    </source>
</evidence>
<evidence type="ECO:0000256" key="3">
    <source>
        <dbReference type="PROSITE-ProRule" id="PRU00221"/>
    </source>
</evidence>
<keyword evidence="1 3" id="KW-0853">WD repeat</keyword>
<dbReference type="InterPro" id="IPR056162">
    <property type="entry name" value="WD40_MABP1-WDR62_2nd"/>
</dbReference>
<dbReference type="GeneTree" id="ENSGT00940000164564"/>
<dbReference type="PROSITE" id="PS50082">
    <property type="entry name" value="WD_REPEATS_2"/>
    <property type="match status" value="1"/>
</dbReference>
<feature type="domain" description="MABP1/WDR62 second WD40" evidence="6">
    <location>
        <begin position="384"/>
        <end position="713"/>
    </location>
</feature>
<evidence type="ECO:0000313" key="8">
    <source>
        <dbReference type="Proteomes" id="UP000694546"/>
    </source>
</evidence>
<dbReference type="Gene3D" id="2.130.10.10">
    <property type="entry name" value="YVTN repeat-like/Quinoprotein amine dehydrogenase"/>
    <property type="match status" value="4"/>
</dbReference>
<keyword evidence="8" id="KW-1185">Reference proteome</keyword>
<dbReference type="SMART" id="SM00320">
    <property type="entry name" value="WD40"/>
    <property type="match status" value="12"/>
</dbReference>
<sequence>KMPGDGSTIKKRIRKLLRSPSVRLNNPGKKCLTAKVALEKVLGITAAGHSGLACDPHSGLVAYPAGCVVVLLNPKKNRQQHLINTSRKSITALAFSPDGKYLVTGESGHLPAVRLWDVSERRQVAELQKHNYGVSCVAFSPNSKYIVSVGTQHDMTISVWAWKKDVVVAVNKVSSKVMAVSFSEDSSYFVTAGVRHIKFWYLDPCKPTKVALSAVPLLGRSGLLGELRNTSFCDVACGRGSSAGSTFCVSSSGLLCEFNGRRTLDKWVDLRTGSAQSLSLSDGIVFCGGADGTVRCFSPADLSFLGTLPRPHPLGSHVGASPLPNAPAAAAAPARYPDTVAVTYDPASRWLSCVYADHSVYVWDVRDVRRAATVHRALYHAAGVWDLQVRPGTHRAPSTSTFFSCSADSTIRQWCTEGLRHGDLMSVIYTDESAAPTTTPTTSSPLLDADGTAGDGATGENRAGIRSICVSPDGKHLASGDRNGRLRVHDLGSMKEILKVDAHEGEILCLEYSQQETGLELLASAARDRLIHVFDAGNAYRRLQTLDEHSSSITAVRFAENSVRLISCGADKSIYFRTAHTTHSGTEFRRSHHVSGKTTLYDMGVDPTCKYAAVGCQDRAIRIFNISTGKQKKLYKGSVSEDGSLLKVQMDPSGLYLATSCSDKNISIFDFHTGECVANMFGHSEVVTGMKFTNDCTHLISVSGDSCIFVWRLAAELTMNMRERLCQLRTSPGGSPSSTKQKGGSMFKIPRLYFKLCASFVCVSVCVWGSIRSYVLVLCYSSSPHTDSASVTSIGADSSDEERSDRREEGEVEVVEEKRRAGRAISVDEALRAVCGPFHFQSQQGFLKQNFESLGDTSNIGDGGCDAADDQEEMRKVLSEALGVVRAQLDPLPCGGGVPDGPLGPRGGGDRAALALLEQYSELLLRSVEKRLDGKT</sequence>
<evidence type="ECO:0000256" key="1">
    <source>
        <dbReference type="ARBA" id="ARBA00022574"/>
    </source>
</evidence>
<evidence type="ECO:0008006" key="9">
    <source>
        <dbReference type="Google" id="ProtNLM"/>
    </source>
</evidence>
<dbReference type="Pfam" id="PF24782">
    <property type="entry name" value="WD40_MABP1-WDR62_2nd"/>
    <property type="match status" value="1"/>
</dbReference>
<dbReference type="InterPro" id="IPR015943">
    <property type="entry name" value="WD40/YVTN_repeat-like_dom_sf"/>
</dbReference>
<dbReference type="InterPro" id="IPR055292">
    <property type="entry name" value="MABP1"/>
</dbReference>
<dbReference type="Ensembl" id="ENSGMOT00000019938.2">
    <property type="protein sequence ID" value="ENSGMOP00000019465.2"/>
    <property type="gene ID" value="ENSGMOG00000018037.2"/>
</dbReference>
<proteinExistence type="predicted"/>
<feature type="compositionally biased region" description="Polar residues" evidence="4">
    <location>
        <begin position="784"/>
        <end position="793"/>
    </location>
</feature>
<organism evidence="7 8">
    <name type="scientific">Gadus morhua</name>
    <name type="common">Atlantic cod</name>
    <dbReference type="NCBI Taxonomy" id="8049"/>
    <lineage>
        <taxon>Eukaryota</taxon>
        <taxon>Metazoa</taxon>
        <taxon>Chordata</taxon>
        <taxon>Craniata</taxon>
        <taxon>Vertebrata</taxon>
        <taxon>Euteleostomi</taxon>
        <taxon>Actinopterygii</taxon>
        <taxon>Neopterygii</taxon>
        <taxon>Teleostei</taxon>
        <taxon>Neoteleostei</taxon>
        <taxon>Acanthomorphata</taxon>
        <taxon>Zeiogadaria</taxon>
        <taxon>Gadariae</taxon>
        <taxon>Gadiformes</taxon>
        <taxon>Gadoidei</taxon>
        <taxon>Gadidae</taxon>
        <taxon>Gadus</taxon>
    </lineage>
</organism>
<dbReference type="Pfam" id="PF24780">
    <property type="entry name" value="WD40_MABP1-WDR62_1st"/>
    <property type="match status" value="1"/>
</dbReference>
<feature type="region of interest" description="Disordered" evidence="4">
    <location>
        <begin position="784"/>
        <end position="811"/>
    </location>
</feature>
<accession>A0A8C4ZRH1</accession>
<feature type="repeat" description="WD" evidence="3">
    <location>
        <begin position="680"/>
        <end position="721"/>
    </location>
</feature>
<name>A0A8C4ZRH1_GADMO</name>
<dbReference type="PANTHER" id="PTHR44813">
    <property type="entry name" value="MITOGEN-ACTIVATED PROTEIN KINASE-BINDING PROTEIN 1"/>
    <property type="match status" value="1"/>
</dbReference>
<dbReference type="GO" id="GO:0005737">
    <property type="term" value="C:cytoplasm"/>
    <property type="evidence" value="ECO:0007669"/>
    <property type="project" value="TreeGrafter"/>
</dbReference>
<feature type="compositionally biased region" description="Basic and acidic residues" evidence="4">
    <location>
        <begin position="801"/>
        <end position="811"/>
    </location>
</feature>
<dbReference type="PROSITE" id="PS50294">
    <property type="entry name" value="WD_REPEATS_REGION"/>
    <property type="match status" value="1"/>
</dbReference>
<dbReference type="InterPro" id="IPR036322">
    <property type="entry name" value="WD40_repeat_dom_sf"/>
</dbReference>
<dbReference type="GO" id="GO:0043124">
    <property type="term" value="P:negative regulation of canonical NF-kappaB signal transduction"/>
    <property type="evidence" value="ECO:0007669"/>
    <property type="project" value="TreeGrafter"/>
</dbReference>
<protein>
    <recommendedName>
        <fullName evidence="9">Mitogen-activated protein kinase binding protein 1</fullName>
    </recommendedName>
</protein>
<dbReference type="SUPFAM" id="SSF50978">
    <property type="entry name" value="WD40 repeat-like"/>
    <property type="match status" value="2"/>
</dbReference>
<dbReference type="InterPro" id="IPR001680">
    <property type="entry name" value="WD40_rpt"/>
</dbReference>
<dbReference type="PANTHER" id="PTHR44813:SF1">
    <property type="entry name" value="MITOGEN-ACTIVATED PROTEIN KINASE-BINDING PROTEIN 1"/>
    <property type="match status" value="1"/>
</dbReference>
<keyword evidence="2" id="KW-0677">Repeat</keyword>
<dbReference type="OMA" id="ASYYTWA"/>
<evidence type="ECO:0000256" key="4">
    <source>
        <dbReference type="SAM" id="MobiDB-lite"/>
    </source>
</evidence>
<dbReference type="Proteomes" id="UP000694546">
    <property type="component" value="Chromosome 21"/>
</dbReference>
<reference evidence="7" key="2">
    <citation type="submission" date="2025-09" db="UniProtKB">
        <authorList>
            <consortium name="Ensembl"/>
        </authorList>
    </citation>
    <scope>IDENTIFICATION</scope>
</reference>
<dbReference type="InterPro" id="IPR056161">
    <property type="entry name" value="WD40_MABP1-WDR62_1st"/>
</dbReference>
<evidence type="ECO:0000259" key="5">
    <source>
        <dbReference type="Pfam" id="PF24780"/>
    </source>
</evidence>
<dbReference type="AlphaFoldDB" id="A0A8C4ZRH1"/>
<dbReference type="GO" id="GO:0046330">
    <property type="term" value="P:positive regulation of JNK cascade"/>
    <property type="evidence" value="ECO:0007669"/>
    <property type="project" value="TreeGrafter"/>
</dbReference>